<keyword evidence="3" id="KW-0378">Hydrolase</keyword>
<feature type="signal peptide" evidence="1">
    <location>
        <begin position="1"/>
        <end position="26"/>
    </location>
</feature>
<evidence type="ECO:0000259" key="2">
    <source>
        <dbReference type="Pfam" id="PF00144"/>
    </source>
</evidence>
<accession>A0A2S7CW89</accession>
<dbReference type="PANTHER" id="PTHR46825">
    <property type="entry name" value="D-ALANYL-D-ALANINE-CARBOXYPEPTIDASE/ENDOPEPTIDASE AMPH"/>
    <property type="match status" value="1"/>
</dbReference>
<gene>
    <name evidence="3" type="ORF">XpiCFBP4643_20005</name>
</gene>
<evidence type="ECO:0000313" key="4">
    <source>
        <dbReference type="Proteomes" id="UP000238191"/>
    </source>
</evidence>
<name>A0A2S7CW89_9XANT</name>
<dbReference type="AlphaFoldDB" id="A0A2S7CW89"/>
<dbReference type="RefSeq" id="WP_104612379.1">
    <property type="nucleotide sequence ID" value="NZ_MDEI01000024.1"/>
</dbReference>
<dbReference type="Gene3D" id="3.40.710.10">
    <property type="entry name" value="DD-peptidase/beta-lactamase superfamily"/>
    <property type="match status" value="1"/>
</dbReference>
<feature type="chain" id="PRO_5015515885" evidence="1">
    <location>
        <begin position="27"/>
        <end position="582"/>
    </location>
</feature>
<protein>
    <submittedName>
        <fullName evidence="3">Aminopeptidase</fullName>
    </submittedName>
</protein>
<feature type="domain" description="Beta-lactamase-related" evidence="2">
    <location>
        <begin position="48"/>
        <end position="352"/>
    </location>
</feature>
<keyword evidence="1" id="KW-0732">Signal</keyword>
<dbReference type="OrthoDB" id="9799367at2"/>
<dbReference type="PANTHER" id="PTHR46825:SF9">
    <property type="entry name" value="BETA-LACTAMASE-RELATED DOMAIN-CONTAINING PROTEIN"/>
    <property type="match status" value="1"/>
</dbReference>
<keyword evidence="3" id="KW-0645">Protease</keyword>
<dbReference type="Pfam" id="PF00144">
    <property type="entry name" value="Beta-lactamase"/>
    <property type="match status" value="1"/>
</dbReference>
<dbReference type="InterPro" id="IPR012338">
    <property type="entry name" value="Beta-lactam/transpept-like"/>
</dbReference>
<dbReference type="GO" id="GO:0004177">
    <property type="term" value="F:aminopeptidase activity"/>
    <property type="evidence" value="ECO:0007669"/>
    <property type="project" value="UniProtKB-KW"/>
</dbReference>
<dbReference type="Proteomes" id="UP000238191">
    <property type="component" value="Unassembled WGS sequence"/>
</dbReference>
<dbReference type="SUPFAM" id="SSF56601">
    <property type="entry name" value="beta-lactamase/transpeptidase-like"/>
    <property type="match status" value="1"/>
</dbReference>
<dbReference type="InterPro" id="IPR050491">
    <property type="entry name" value="AmpC-like"/>
</dbReference>
<proteinExistence type="predicted"/>
<sequence length="582" mass="63594">MQATVSVLLAASIAMTCATQPTLAQAADTSPADRHAQVDAIFAPWSGNTTPGCAVGISRDGTLEYARGYGMSNLEYDTPITPKSIFYAASISKQFTAFSIGLLAQDGKLSLDDDIRRYVPEIPDYGNTITIAHLVHHTNGLREQGQLLNLAGWRGNDLYNQADMLWALTRQRGTNFDPGTEVVYGNSAYTLLAVIVQRVSGKSLRSFADERIFKPLGMADTHYHDDHTEIVQRRAAAYGSREGGGWRISVPNIDYYGSTGLFTTVGDLLKWEQNLVDARLGGQALASWMRTSGKLNDGTRTQYGAGLRLAGYRGLRMVSHDGADGGYRTEATLFPDQQLAIVALCNGSTIAPTELTRKVADVYLRDRMTEAALLPEVKMPEVKMPEAEQSALAGVYWSPLTDEVVRMEWKDGALRQVGIPTALVPIGGGTFRPAGLPHAWRFIPPGAGAPLDAQPELRIKDFWPTERVFARVVAPMPTATAMASFAGQYRSDETDMTYTVRIADGKLMLSWPRQYDIALDSVGGDRFVGARGTVTFTRKASGMVDGLTISNRRLRRLRAERLTARDEPVMRTTAAAGKTTVW</sequence>
<organism evidence="3 4">
    <name type="scientific">Xanthomonas pisi</name>
    <dbReference type="NCBI Taxonomy" id="56457"/>
    <lineage>
        <taxon>Bacteria</taxon>
        <taxon>Pseudomonadati</taxon>
        <taxon>Pseudomonadota</taxon>
        <taxon>Gammaproteobacteria</taxon>
        <taxon>Lysobacterales</taxon>
        <taxon>Lysobacteraceae</taxon>
        <taxon>Xanthomonas</taxon>
    </lineage>
</organism>
<reference evidence="4" key="1">
    <citation type="submission" date="2016-08" db="EMBL/GenBank/DDBJ databases">
        <authorList>
            <person name="Merda D."/>
            <person name="Briand M."/>
            <person name="Taghouti G."/>
            <person name="Carrere S."/>
            <person name="Gouzy J."/>
            <person name="Portier P."/>
            <person name="Jacques M.-A."/>
            <person name="Fischer-Le Saux M."/>
        </authorList>
    </citation>
    <scope>NUCLEOTIDE SEQUENCE [LARGE SCALE GENOMIC DNA]</scope>
    <source>
        <strain evidence="4">CFBP4643</strain>
    </source>
</reference>
<keyword evidence="3" id="KW-0031">Aminopeptidase</keyword>
<evidence type="ECO:0000313" key="3">
    <source>
        <dbReference type="EMBL" id="PPU65820.1"/>
    </source>
</evidence>
<dbReference type="EMBL" id="MDEI01000024">
    <property type="protein sequence ID" value="PPU65820.1"/>
    <property type="molecule type" value="Genomic_DNA"/>
</dbReference>
<keyword evidence="4" id="KW-1185">Reference proteome</keyword>
<comment type="caution">
    <text evidence="3">The sequence shown here is derived from an EMBL/GenBank/DDBJ whole genome shotgun (WGS) entry which is preliminary data.</text>
</comment>
<dbReference type="InterPro" id="IPR001466">
    <property type="entry name" value="Beta-lactam-related"/>
</dbReference>
<evidence type="ECO:0000256" key="1">
    <source>
        <dbReference type="SAM" id="SignalP"/>
    </source>
</evidence>